<dbReference type="OrthoDB" id="9797341at2"/>
<dbReference type="RefSeq" id="WP_133574613.1">
    <property type="nucleotide sequence ID" value="NZ_SNYC01000003.1"/>
</dbReference>
<dbReference type="PANTHER" id="PTHR43214">
    <property type="entry name" value="TWO-COMPONENT RESPONSE REGULATOR"/>
    <property type="match status" value="1"/>
</dbReference>
<dbReference type="EMBL" id="SNYC01000003">
    <property type="protein sequence ID" value="TDQ11547.1"/>
    <property type="molecule type" value="Genomic_DNA"/>
</dbReference>
<dbReference type="PROSITE" id="PS50110">
    <property type="entry name" value="RESPONSE_REGULATORY"/>
    <property type="match status" value="1"/>
</dbReference>
<proteinExistence type="predicted"/>
<dbReference type="InterPro" id="IPR001789">
    <property type="entry name" value="Sig_transdc_resp-reg_receiver"/>
</dbReference>
<feature type="domain" description="Response regulatory" evidence="5">
    <location>
        <begin position="3"/>
        <end position="119"/>
    </location>
</feature>
<dbReference type="GO" id="GO:0000160">
    <property type="term" value="P:phosphorelay signal transduction system"/>
    <property type="evidence" value="ECO:0007669"/>
    <property type="project" value="InterPro"/>
</dbReference>
<keyword evidence="1 3" id="KW-0597">Phosphoprotein</keyword>
<feature type="domain" description="HTH luxR-type" evidence="4">
    <location>
        <begin position="143"/>
        <end position="207"/>
    </location>
</feature>
<organism evidence="6 7">
    <name type="scientific">Pedobacter metabolipauper</name>
    <dbReference type="NCBI Taxonomy" id="425513"/>
    <lineage>
        <taxon>Bacteria</taxon>
        <taxon>Pseudomonadati</taxon>
        <taxon>Bacteroidota</taxon>
        <taxon>Sphingobacteriia</taxon>
        <taxon>Sphingobacteriales</taxon>
        <taxon>Sphingobacteriaceae</taxon>
        <taxon>Pedobacter</taxon>
    </lineage>
</organism>
<dbReference type="CDD" id="cd06170">
    <property type="entry name" value="LuxR_C_like"/>
    <property type="match status" value="1"/>
</dbReference>
<dbReference type="SMART" id="SM00421">
    <property type="entry name" value="HTH_LUXR"/>
    <property type="match status" value="1"/>
</dbReference>
<keyword evidence="2" id="KW-0238">DNA-binding</keyword>
<dbReference type="SUPFAM" id="SSF52172">
    <property type="entry name" value="CheY-like"/>
    <property type="match status" value="1"/>
</dbReference>
<dbReference type="GO" id="GO:0003677">
    <property type="term" value="F:DNA binding"/>
    <property type="evidence" value="ECO:0007669"/>
    <property type="project" value="UniProtKB-KW"/>
</dbReference>
<evidence type="ECO:0000256" key="2">
    <source>
        <dbReference type="ARBA" id="ARBA00023125"/>
    </source>
</evidence>
<protein>
    <submittedName>
        <fullName evidence="6">LuxR family two component transcriptional regulator</fullName>
    </submittedName>
</protein>
<comment type="caution">
    <text evidence="6">The sequence shown here is derived from an EMBL/GenBank/DDBJ whole genome shotgun (WGS) entry which is preliminary data.</text>
</comment>
<dbReference type="PRINTS" id="PR00038">
    <property type="entry name" value="HTHLUXR"/>
</dbReference>
<dbReference type="CDD" id="cd17535">
    <property type="entry name" value="REC_NarL-like"/>
    <property type="match status" value="1"/>
</dbReference>
<dbReference type="Gene3D" id="3.40.50.2300">
    <property type="match status" value="1"/>
</dbReference>
<dbReference type="InterPro" id="IPR000792">
    <property type="entry name" value="Tscrpt_reg_LuxR_C"/>
</dbReference>
<evidence type="ECO:0000313" key="7">
    <source>
        <dbReference type="Proteomes" id="UP000295620"/>
    </source>
</evidence>
<reference evidence="6 7" key="1">
    <citation type="submission" date="2019-03" db="EMBL/GenBank/DDBJ databases">
        <title>Genomic Encyclopedia of Archaeal and Bacterial Type Strains, Phase II (KMG-II): from individual species to whole genera.</title>
        <authorList>
            <person name="Goeker M."/>
        </authorList>
    </citation>
    <scope>NUCLEOTIDE SEQUENCE [LARGE SCALE GENOMIC DNA]</scope>
    <source>
        <strain evidence="6 7">DSM 19035</strain>
    </source>
</reference>
<evidence type="ECO:0000256" key="3">
    <source>
        <dbReference type="PROSITE-ProRule" id="PRU00169"/>
    </source>
</evidence>
<evidence type="ECO:0000259" key="4">
    <source>
        <dbReference type="PROSITE" id="PS50043"/>
    </source>
</evidence>
<keyword evidence="7" id="KW-1185">Reference proteome</keyword>
<gene>
    <name evidence="6" type="ORF">ATK78_0670</name>
</gene>
<dbReference type="Pfam" id="PF00196">
    <property type="entry name" value="GerE"/>
    <property type="match status" value="1"/>
</dbReference>
<accession>A0A4R6SZN1</accession>
<dbReference type="AlphaFoldDB" id="A0A4R6SZN1"/>
<dbReference type="PROSITE" id="PS00622">
    <property type="entry name" value="HTH_LUXR_1"/>
    <property type="match status" value="1"/>
</dbReference>
<feature type="modified residue" description="4-aspartylphosphate" evidence="3">
    <location>
        <position position="54"/>
    </location>
</feature>
<evidence type="ECO:0000256" key="1">
    <source>
        <dbReference type="ARBA" id="ARBA00022553"/>
    </source>
</evidence>
<dbReference type="Proteomes" id="UP000295620">
    <property type="component" value="Unassembled WGS sequence"/>
</dbReference>
<evidence type="ECO:0000259" key="5">
    <source>
        <dbReference type="PROSITE" id="PS50110"/>
    </source>
</evidence>
<evidence type="ECO:0000313" key="6">
    <source>
        <dbReference type="EMBL" id="TDQ11547.1"/>
    </source>
</evidence>
<dbReference type="Pfam" id="PF00072">
    <property type="entry name" value="Response_reg"/>
    <property type="match status" value="1"/>
</dbReference>
<dbReference type="InterPro" id="IPR011006">
    <property type="entry name" value="CheY-like_superfamily"/>
</dbReference>
<dbReference type="SUPFAM" id="SSF46894">
    <property type="entry name" value="C-terminal effector domain of the bipartite response regulators"/>
    <property type="match status" value="1"/>
</dbReference>
<dbReference type="InterPro" id="IPR039420">
    <property type="entry name" value="WalR-like"/>
</dbReference>
<dbReference type="PROSITE" id="PS50043">
    <property type="entry name" value="HTH_LUXR_2"/>
    <property type="match status" value="1"/>
</dbReference>
<dbReference type="PANTHER" id="PTHR43214:SF43">
    <property type="entry name" value="TWO-COMPONENT RESPONSE REGULATOR"/>
    <property type="match status" value="1"/>
</dbReference>
<dbReference type="GO" id="GO:0006355">
    <property type="term" value="P:regulation of DNA-templated transcription"/>
    <property type="evidence" value="ECO:0007669"/>
    <property type="project" value="InterPro"/>
</dbReference>
<sequence length="207" mass="23518">MYQIAIIEDNVKIQQVLSDFVSVQPDMELVLKSSSYEEFIHDWRGRHLDLVLCDIGLPGKSGIDAAWYIKARDENTLILMLTVFEEKEKIFAALCAGASGYILKSASLEEIQKAMKEILGGGAAMSPRIARQVADFFYRKPAEINAEAELSSREVEIIALIRQGMSNKEVADKLFISLDTIKYHIKNIYRKLQISNRSELILRYQDN</sequence>
<dbReference type="InterPro" id="IPR058245">
    <property type="entry name" value="NreC/VraR/RcsB-like_REC"/>
</dbReference>
<dbReference type="SMART" id="SM00448">
    <property type="entry name" value="REC"/>
    <property type="match status" value="1"/>
</dbReference>
<name>A0A4R6SZN1_9SPHI</name>
<dbReference type="InterPro" id="IPR016032">
    <property type="entry name" value="Sig_transdc_resp-reg_C-effctor"/>
</dbReference>